<accession>A0A1B6VYF3</accession>
<keyword evidence="3" id="KW-1185">Reference proteome</keyword>
<reference evidence="3" key="1">
    <citation type="submission" date="2016-05" db="EMBL/GenBank/DDBJ databases">
        <title>Draft genome of Corynebacterium afermentans subsp. afermentans LCDC 88199T.</title>
        <authorList>
            <person name="Bernier A.-M."/>
            <person name="Bernard K."/>
        </authorList>
    </citation>
    <scope>NUCLEOTIDE SEQUENCE [LARGE SCALE GENOMIC DNA]</scope>
    <source>
        <strain evidence="3">NML130454</strain>
    </source>
</reference>
<evidence type="ECO:0000256" key="1">
    <source>
        <dbReference type="SAM" id="SignalP"/>
    </source>
</evidence>
<evidence type="ECO:0000313" key="2">
    <source>
        <dbReference type="EMBL" id="OAM42860.1"/>
    </source>
</evidence>
<dbReference type="STRING" id="1795832.A7Q00_06235"/>
<name>A0A1B6VYF3_9NEIS</name>
<dbReference type="OrthoDB" id="8611451at2"/>
<keyword evidence="1" id="KW-0732">Signal</keyword>
<sequence>MKTLLKTALLLTVLSPALASAGPIPADCRTAINDFITVQSFVAACPYIAESEIRTKTRIRHIYEGLARQSACQADPAALAELRRKHPAAQVFGADGKRHASRVEISAYCRNQRPELARIVRQYNPEDHR</sequence>
<feature type="chain" id="PRO_5008590520" evidence="1">
    <location>
        <begin position="22"/>
        <end position="129"/>
    </location>
</feature>
<dbReference type="EMBL" id="LXSQ01000016">
    <property type="protein sequence ID" value="OAM42860.1"/>
    <property type="molecule type" value="Genomic_DNA"/>
</dbReference>
<organism evidence="2 3">
    <name type="scientific">Eikenella halliae</name>
    <dbReference type="NCBI Taxonomy" id="1795832"/>
    <lineage>
        <taxon>Bacteria</taxon>
        <taxon>Pseudomonadati</taxon>
        <taxon>Pseudomonadota</taxon>
        <taxon>Betaproteobacteria</taxon>
        <taxon>Neisseriales</taxon>
        <taxon>Neisseriaceae</taxon>
        <taxon>Eikenella</taxon>
    </lineage>
</organism>
<proteinExistence type="predicted"/>
<dbReference type="Proteomes" id="UP000077726">
    <property type="component" value="Unassembled WGS sequence"/>
</dbReference>
<dbReference type="RefSeq" id="WP_064089744.1">
    <property type="nucleotide sequence ID" value="NZ_LXSQ01000016.1"/>
</dbReference>
<evidence type="ECO:0000313" key="3">
    <source>
        <dbReference type="Proteomes" id="UP000077726"/>
    </source>
</evidence>
<feature type="signal peptide" evidence="1">
    <location>
        <begin position="1"/>
        <end position="21"/>
    </location>
</feature>
<protein>
    <submittedName>
        <fullName evidence="2">Uncharacterized protein</fullName>
    </submittedName>
</protein>
<comment type="caution">
    <text evidence="2">The sequence shown here is derived from an EMBL/GenBank/DDBJ whole genome shotgun (WGS) entry which is preliminary data.</text>
</comment>
<gene>
    <name evidence="2" type="ORF">A7Q00_06235</name>
</gene>
<dbReference type="AlphaFoldDB" id="A0A1B6VYF3"/>